<feature type="domain" description="Aminotransferase class I/classII large" evidence="7">
    <location>
        <begin position="50"/>
        <end position="388"/>
    </location>
</feature>
<dbReference type="InterPro" id="IPR015424">
    <property type="entry name" value="PyrdxlP-dep_Trfase"/>
</dbReference>
<dbReference type="EMBL" id="PVTF01000014">
    <property type="protein sequence ID" value="PRY35166.1"/>
    <property type="molecule type" value="Genomic_DNA"/>
</dbReference>
<evidence type="ECO:0000256" key="3">
    <source>
        <dbReference type="ARBA" id="ARBA00011738"/>
    </source>
</evidence>
<dbReference type="PANTHER" id="PTHR42790">
    <property type="entry name" value="AMINOTRANSFERASE"/>
    <property type="match status" value="1"/>
</dbReference>
<dbReference type="GO" id="GO:0030170">
    <property type="term" value="F:pyridoxal phosphate binding"/>
    <property type="evidence" value="ECO:0007669"/>
    <property type="project" value="InterPro"/>
</dbReference>
<evidence type="ECO:0000256" key="4">
    <source>
        <dbReference type="ARBA" id="ARBA00022576"/>
    </source>
</evidence>
<evidence type="ECO:0000313" key="8">
    <source>
        <dbReference type="EMBL" id="PRY35166.1"/>
    </source>
</evidence>
<keyword evidence="4" id="KW-0032">Aminotransferase</keyword>
<dbReference type="Gene3D" id="3.90.1150.10">
    <property type="entry name" value="Aspartate Aminotransferase, domain 1"/>
    <property type="match status" value="1"/>
</dbReference>
<dbReference type="FunFam" id="3.40.640.10:FF:000053">
    <property type="entry name" value="Aminotransferase, class I"/>
    <property type="match status" value="1"/>
</dbReference>
<dbReference type="Proteomes" id="UP000239494">
    <property type="component" value="Unassembled WGS sequence"/>
</dbReference>
<evidence type="ECO:0000259" key="7">
    <source>
        <dbReference type="Pfam" id="PF00155"/>
    </source>
</evidence>
<keyword evidence="6" id="KW-0663">Pyridoxal phosphate</keyword>
<evidence type="ECO:0000256" key="1">
    <source>
        <dbReference type="ARBA" id="ARBA00001933"/>
    </source>
</evidence>
<dbReference type="Pfam" id="PF00155">
    <property type="entry name" value="Aminotran_1_2"/>
    <property type="match status" value="1"/>
</dbReference>
<keyword evidence="5" id="KW-0808">Transferase</keyword>
<dbReference type="InterPro" id="IPR004839">
    <property type="entry name" value="Aminotransferase_I/II_large"/>
</dbReference>
<dbReference type="CDD" id="cd00609">
    <property type="entry name" value="AAT_like"/>
    <property type="match status" value="1"/>
</dbReference>
<comment type="cofactor">
    <cofactor evidence="1">
        <name>pyridoxal 5'-phosphate</name>
        <dbReference type="ChEBI" id="CHEBI:597326"/>
    </cofactor>
</comment>
<accession>A0A2T0SP44</accession>
<dbReference type="AlphaFoldDB" id="A0A2T0SP44"/>
<dbReference type="Gene3D" id="3.40.640.10">
    <property type="entry name" value="Type I PLP-dependent aspartate aminotransferase-like (Major domain)"/>
    <property type="match status" value="1"/>
</dbReference>
<dbReference type="InterPro" id="IPR015421">
    <property type="entry name" value="PyrdxlP-dep_Trfase_major"/>
</dbReference>
<evidence type="ECO:0000256" key="5">
    <source>
        <dbReference type="ARBA" id="ARBA00022679"/>
    </source>
</evidence>
<reference evidence="8 9" key="1">
    <citation type="submission" date="2018-03" db="EMBL/GenBank/DDBJ databases">
        <title>Genomic Encyclopedia of Archaeal and Bacterial Type Strains, Phase II (KMG-II): from individual species to whole genera.</title>
        <authorList>
            <person name="Goeker M."/>
        </authorList>
    </citation>
    <scope>NUCLEOTIDE SEQUENCE [LARGE SCALE GENOMIC DNA]</scope>
    <source>
        <strain evidence="8 9">DSM 44720</strain>
    </source>
</reference>
<proteinExistence type="inferred from homology"/>
<dbReference type="RefSeq" id="WP_106193616.1">
    <property type="nucleotide sequence ID" value="NZ_PVTF01000014.1"/>
</dbReference>
<evidence type="ECO:0000256" key="6">
    <source>
        <dbReference type="ARBA" id="ARBA00022898"/>
    </source>
</evidence>
<comment type="similarity">
    <text evidence="2">Belongs to the class-I pyridoxal-phosphate-dependent aminotransferase family.</text>
</comment>
<protein>
    <submittedName>
        <fullName evidence="8">2-aminoadipate transaminase</fullName>
    </submittedName>
</protein>
<evidence type="ECO:0000313" key="9">
    <source>
        <dbReference type="Proteomes" id="UP000239494"/>
    </source>
</evidence>
<dbReference type="SUPFAM" id="SSF53383">
    <property type="entry name" value="PLP-dependent transferases"/>
    <property type="match status" value="1"/>
</dbReference>
<organism evidence="8 9">
    <name type="scientific">Umezawaea tangerina</name>
    <dbReference type="NCBI Taxonomy" id="84725"/>
    <lineage>
        <taxon>Bacteria</taxon>
        <taxon>Bacillati</taxon>
        <taxon>Actinomycetota</taxon>
        <taxon>Actinomycetes</taxon>
        <taxon>Pseudonocardiales</taxon>
        <taxon>Pseudonocardiaceae</taxon>
        <taxon>Umezawaea</taxon>
    </lineage>
</organism>
<name>A0A2T0SP44_9PSEU</name>
<dbReference type="GO" id="GO:0008483">
    <property type="term" value="F:transaminase activity"/>
    <property type="evidence" value="ECO:0007669"/>
    <property type="project" value="UniProtKB-KW"/>
</dbReference>
<dbReference type="PANTHER" id="PTHR42790:SF19">
    <property type="entry name" value="KYNURENINE_ALPHA-AMINOADIPATE AMINOTRANSFERASE, MITOCHONDRIAL"/>
    <property type="match status" value="1"/>
</dbReference>
<dbReference type="OrthoDB" id="199743at2"/>
<dbReference type="InterPro" id="IPR050859">
    <property type="entry name" value="Class-I_PLP-dep_aminotransf"/>
</dbReference>
<sequence>MGIDWSTRLAARTRTQQDLLGGILALANARGVVNFSGGFPELGIFPTSTVADIARDLMAEDAAIALQYAPSEGVESTRHAVAGLLAAEQGHRPSDDELMITSGGIDAVTLIARSVLDPGDVVLVEEPSYLGAVSGFAAFDPVLRGVPMDDDGLDVEALAALLASSDVVPKLLYTIPDHQNPSGRQLSAERRTALVELCARHGVLVVEDVAYRQLGFTDERHPSLWSLNPDVVVQIGTFSKTFFPGVRLGWAAGPAEVVARLVVAKQNSDQCAGALGQRMLEEFLRAGHFDTHLPRARELYRGRAELMLAALGEHVDGLGTWTVPRGGFFTWLHLPGVDTTALAARAREASVAFVPGAGFFADRVDHEHLRLSFSRVREPDIDVGIARLAAAAHAMRGN</sequence>
<dbReference type="GO" id="GO:1901605">
    <property type="term" value="P:alpha-amino acid metabolic process"/>
    <property type="evidence" value="ECO:0007669"/>
    <property type="project" value="TreeGrafter"/>
</dbReference>
<dbReference type="InterPro" id="IPR015422">
    <property type="entry name" value="PyrdxlP-dep_Trfase_small"/>
</dbReference>
<gene>
    <name evidence="8" type="ORF">CLV43_11484</name>
</gene>
<keyword evidence="9" id="KW-1185">Reference proteome</keyword>
<comment type="subunit">
    <text evidence="3">Homodimer.</text>
</comment>
<evidence type="ECO:0000256" key="2">
    <source>
        <dbReference type="ARBA" id="ARBA00007441"/>
    </source>
</evidence>
<comment type="caution">
    <text evidence="8">The sequence shown here is derived from an EMBL/GenBank/DDBJ whole genome shotgun (WGS) entry which is preliminary data.</text>
</comment>